<evidence type="ECO:0000313" key="13">
    <source>
        <dbReference type="EMBL" id="OMO72307.1"/>
    </source>
</evidence>
<dbReference type="GO" id="GO:0009620">
    <property type="term" value="P:response to fungus"/>
    <property type="evidence" value="ECO:0007669"/>
    <property type="project" value="EnsemblPlants"/>
</dbReference>
<evidence type="ECO:0000256" key="9">
    <source>
        <dbReference type="ARBA" id="ARBA00023160"/>
    </source>
</evidence>
<evidence type="ECO:0000259" key="11">
    <source>
        <dbReference type="PROSITE" id="PS50095"/>
    </source>
</evidence>
<dbReference type="GO" id="GO:0031408">
    <property type="term" value="P:oxylipin biosynthetic process"/>
    <property type="evidence" value="ECO:0007669"/>
    <property type="project" value="UniProtKB-KW"/>
</dbReference>
<evidence type="ECO:0000256" key="8">
    <source>
        <dbReference type="ARBA" id="ARBA00023098"/>
    </source>
</evidence>
<dbReference type="Gramene" id="OMO72307">
    <property type="protein sequence ID" value="OMO72307"/>
    <property type="gene ID" value="CCACVL1_17859"/>
</dbReference>
<dbReference type="InterPro" id="IPR036226">
    <property type="entry name" value="LipOase_C_sf"/>
</dbReference>
<comment type="caution">
    <text evidence="13">The sequence shown here is derived from an EMBL/GenBank/DDBJ whole genome shotgun (WGS) entry which is preliminary data.</text>
</comment>
<name>A0A1R3HPF1_COCAP</name>
<dbReference type="GO" id="GO:0046872">
    <property type="term" value="F:metal ion binding"/>
    <property type="evidence" value="ECO:0007669"/>
    <property type="project" value="UniProtKB-KW"/>
</dbReference>
<dbReference type="Pfam" id="PF00305">
    <property type="entry name" value="Lipoxygenase"/>
    <property type="match status" value="1"/>
</dbReference>
<dbReference type="STRING" id="210143.A0A1R3HPF1"/>
<keyword evidence="3" id="KW-0479">Metal-binding</keyword>
<evidence type="ECO:0000313" key="14">
    <source>
        <dbReference type="Proteomes" id="UP000188268"/>
    </source>
</evidence>
<evidence type="ECO:0000256" key="2">
    <source>
        <dbReference type="ARBA" id="ARBA00022516"/>
    </source>
</evidence>
<sequence length="560" mass="64209">MLKPLVHQSNPIKTTLPWQKPYFHGSGSTSLPVKSGSFLTNKKTRKNVKVGFVPCNIKAVTNTTDKAVGVKAVVTVKESVSSFLKTVGLNRGLDDIKDLFGKTLLLELVSAELDPRTGLEKRTIKGYAHRISKEGEQVQYEANIEIPQDFGEIGAVLVENEHHKEMFIDNIVLDGLPNGPVNVNCNSYVHSKYDNPRKRAFFTNKSYLPSETPSGLRKLREEELLNLQGNGQGQRKSSERIYDYDVYNDLGDVDADPNKKRLVLGGKEFPYPRRCRTGRPRCETDSNYEKWEANFYVPRDEAFSEVKQLSFASNFVYSMLQAVIPTLESTILDPDLGFPDFNAIDQLFTEGLKLPALDKKDLWKSILPRLIKAVSEENESILRFETPETLERDKFFWLRDEEFSRQTLAGLNPFSIKLVTEWPLKSKLDPNIYGPAESAITTDLIEREIKDVMTVHQAIKQKKLFILDYHDLFLPYVKKVRDLKGRTFYGSRTIFFLNPDETLRPVAIELTRPPMDGKPQWKEVYTPCLHSTGDWLWKLAKTHVLAHDTLYHQLVSHWYY</sequence>
<keyword evidence="4" id="KW-0925">Oxylipin biosynthesis</keyword>
<keyword evidence="7" id="KW-0560">Oxidoreductase</keyword>
<accession>A0A1R3HPF1</accession>
<dbReference type="SMART" id="SM00308">
    <property type="entry name" value="LH2"/>
    <property type="match status" value="1"/>
</dbReference>
<dbReference type="InterPro" id="IPR000907">
    <property type="entry name" value="LipOase"/>
</dbReference>
<dbReference type="PANTHER" id="PTHR11771">
    <property type="entry name" value="LIPOXYGENASE"/>
    <property type="match status" value="1"/>
</dbReference>
<dbReference type="AlphaFoldDB" id="A0A1R3HPF1"/>
<feature type="domain" description="PLAT" evidence="11">
    <location>
        <begin position="83"/>
        <end position="203"/>
    </location>
</feature>
<dbReference type="OMA" id="MEMPEHV"/>
<evidence type="ECO:0000256" key="7">
    <source>
        <dbReference type="ARBA" id="ARBA00023002"/>
    </source>
</evidence>
<dbReference type="PROSITE" id="PS51393">
    <property type="entry name" value="LIPOXYGENASE_3"/>
    <property type="match status" value="1"/>
</dbReference>
<keyword evidence="5" id="KW-0276">Fatty acid metabolism</keyword>
<evidence type="ECO:0000256" key="4">
    <source>
        <dbReference type="ARBA" id="ARBA00022767"/>
    </source>
</evidence>
<evidence type="ECO:0000256" key="1">
    <source>
        <dbReference type="ARBA" id="ARBA00009419"/>
    </source>
</evidence>
<dbReference type="EMBL" id="AWWV01011448">
    <property type="protein sequence ID" value="OMO72307.1"/>
    <property type="molecule type" value="Genomic_DNA"/>
</dbReference>
<dbReference type="SUPFAM" id="SSF48484">
    <property type="entry name" value="Lipoxigenase"/>
    <property type="match status" value="1"/>
</dbReference>
<dbReference type="GO" id="GO:0009611">
    <property type="term" value="P:response to wounding"/>
    <property type="evidence" value="ECO:0007669"/>
    <property type="project" value="EnsemblPlants"/>
</dbReference>
<protein>
    <submittedName>
        <fullName evidence="13">Lipoxygenase</fullName>
    </submittedName>
</protein>
<dbReference type="PRINTS" id="PR00468">
    <property type="entry name" value="PLTLPOXGNASE"/>
</dbReference>
<keyword evidence="14" id="KW-1185">Reference proteome</keyword>
<keyword evidence="9" id="KW-0275">Fatty acid biosynthesis</keyword>
<dbReference type="Gene3D" id="4.10.375.10">
    <property type="entry name" value="Lipoxygenase-1, Domain 2"/>
    <property type="match status" value="1"/>
</dbReference>
<dbReference type="OrthoDB" id="1647310at2759"/>
<dbReference type="GO" id="GO:0010597">
    <property type="term" value="P:green leaf volatile biosynthetic process"/>
    <property type="evidence" value="ECO:0007669"/>
    <property type="project" value="EnsemblPlants"/>
</dbReference>
<proteinExistence type="inferred from homology"/>
<keyword evidence="6" id="KW-0223">Dioxygenase</keyword>
<dbReference type="GO" id="GO:0016165">
    <property type="term" value="F:linoleate 13S-lipoxygenase activity"/>
    <property type="evidence" value="ECO:0007669"/>
    <property type="project" value="EnsemblPlants"/>
</dbReference>
<dbReference type="InterPro" id="IPR001246">
    <property type="entry name" value="LipOase_plant"/>
</dbReference>
<dbReference type="InterPro" id="IPR036392">
    <property type="entry name" value="PLAT/LH2_dom_sf"/>
</dbReference>
<dbReference type="GO" id="GO:0009507">
    <property type="term" value="C:chloroplast"/>
    <property type="evidence" value="ECO:0007669"/>
    <property type="project" value="EnsemblPlants"/>
</dbReference>
<keyword evidence="8" id="KW-0443">Lipid metabolism</keyword>
<dbReference type="Proteomes" id="UP000188268">
    <property type="component" value="Unassembled WGS sequence"/>
</dbReference>
<dbReference type="FunFam" id="3.10.450.60:FF:000005">
    <property type="entry name" value="Lipoxygenase"/>
    <property type="match status" value="1"/>
</dbReference>
<organism evidence="13 14">
    <name type="scientific">Corchorus capsularis</name>
    <name type="common">Jute</name>
    <dbReference type="NCBI Taxonomy" id="210143"/>
    <lineage>
        <taxon>Eukaryota</taxon>
        <taxon>Viridiplantae</taxon>
        <taxon>Streptophyta</taxon>
        <taxon>Embryophyta</taxon>
        <taxon>Tracheophyta</taxon>
        <taxon>Spermatophyta</taxon>
        <taxon>Magnoliopsida</taxon>
        <taxon>eudicotyledons</taxon>
        <taxon>Gunneridae</taxon>
        <taxon>Pentapetalae</taxon>
        <taxon>rosids</taxon>
        <taxon>malvids</taxon>
        <taxon>Malvales</taxon>
        <taxon>Malvaceae</taxon>
        <taxon>Grewioideae</taxon>
        <taxon>Apeibeae</taxon>
        <taxon>Corchorus</taxon>
    </lineage>
</organism>
<dbReference type="GO" id="GO:0034440">
    <property type="term" value="P:lipid oxidation"/>
    <property type="evidence" value="ECO:0007669"/>
    <property type="project" value="EnsemblPlants"/>
</dbReference>
<dbReference type="CDD" id="cd01751">
    <property type="entry name" value="PLAT_LH2"/>
    <property type="match status" value="1"/>
</dbReference>
<dbReference type="InterPro" id="IPR013819">
    <property type="entry name" value="LipOase_C"/>
</dbReference>
<dbReference type="GO" id="GO:0009753">
    <property type="term" value="P:response to jasmonic acid"/>
    <property type="evidence" value="ECO:0007669"/>
    <property type="project" value="EnsemblPlants"/>
</dbReference>
<keyword evidence="2" id="KW-0444">Lipid biosynthesis</keyword>
<dbReference type="Pfam" id="PF01477">
    <property type="entry name" value="PLAT"/>
    <property type="match status" value="1"/>
</dbReference>
<dbReference type="InterPro" id="IPR027433">
    <property type="entry name" value="Lipoxygenase_dom_3"/>
</dbReference>
<evidence type="ECO:0000256" key="5">
    <source>
        <dbReference type="ARBA" id="ARBA00022832"/>
    </source>
</evidence>
<comment type="similarity">
    <text evidence="1">Belongs to the lipoxygenase family.</text>
</comment>
<dbReference type="GO" id="GO:0009617">
    <property type="term" value="P:response to bacterium"/>
    <property type="evidence" value="ECO:0007669"/>
    <property type="project" value="EnsemblPlants"/>
</dbReference>
<dbReference type="Gene3D" id="2.60.60.20">
    <property type="entry name" value="PLAT/LH2 domain"/>
    <property type="match status" value="1"/>
</dbReference>
<evidence type="ECO:0000259" key="12">
    <source>
        <dbReference type="PROSITE" id="PS51393"/>
    </source>
</evidence>
<dbReference type="GO" id="GO:0003729">
    <property type="term" value="F:mRNA binding"/>
    <property type="evidence" value="ECO:0007669"/>
    <property type="project" value="EnsemblPlants"/>
</dbReference>
<reference evidence="13 14" key="1">
    <citation type="submission" date="2013-09" db="EMBL/GenBank/DDBJ databases">
        <title>Corchorus capsularis genome sequencing.</title>
        <authorList>
            <person name="Alam M."/>
            <person name="Haque M.S."/>
            <person name="Islam M.S."/>
            <person name="Emdad E.M."/>
            <person name="Islam M.M."/>
            <person name="Ahmed B."/>
            <person name="Halim A."/>
            <person name="Hossen Q.M.M."/>
            <person name="Hossain M.Z."/>
            <person name="Ahmed R."/>
            <person name="Khan M.M."/>
            <person name="Islam R."/>
            <person name="Rashid M.M."/>
            <person name="Khan S.A."/>
            <person name="Rahman M.S."/>
            <person name="Alam M."/>
        </authorList>
    </citation>
    <scope>NUCLEOTIDE SEQUENCE [LARGE SCALE GENOMIC DNA]</scope>
    <source>
        <strain evidence="14">cv. CVL-1</strain>
        <tissue evidence="13">Whole seedling</tissue>
    </source>
</reference>
<dbReference type="GO" id="GO:0009695">
    <property type="term" value="P:jasmonic acid biosynthetic process"/>
    <property type="evidence" value="ECO:0007669"/>
    <property type="project" value="EnsemblPlants"/>
</dbReference>
<comment type="caution">
    <text evidence="10">Lacks conserved residue(s) required for the propagation of feature annotation.</text>
</comment>
<dbReference type="SUPFAM" id="SSF49723">
    <property type="entry name" value="Lipase/lipooxygenase domain (PLAT/LH2 domain)"/>
    <property type="match status" value="1"/>
</dbReference>
<evidence type="ECO:0000256" key="10">
    <source>
        <dbReference type="PROSITE-ProRule" id="PRU00152"/>
    </source>
</evidence>
<feature type="domain" description="Lipoxygenase" evidence="12">
    <location>
        <begin position="206"/>
        <end position="560"/>
    </location>
</feature>
<evidence type="ECO:0000256" key="3">
    <source>
        <dbReference type="ARBA" id="ARBA00022723"/>
    </source>
</evidence>
<dbReference type="PROSITE" id="PS50095">
    <property type="entry name" value="PLAT"/>
    <property type="match status" value="1"/>
</dbReference>
<dbReference type="InterPro" id="IPR001024">
    <property type="entry name" value="PLAT/LH2_dom"/>
</dbReference>
<dbReference type="GO" id="GO:0080027">
    <property type="term" value="P:response to herbivore"/>
    <property type="evidence" value="ECO:0007669"/>
    <property type="project" value="EnsemblPlants"/>
</dbReference>
<dbReference type="Gene3D" id="4.10.372.10">
    <property type="entry name" value="Lipoxygenase-1, Domain 3"/>
    <property type="match status" value="1"/>
</dbReference>
<evidence type="ECO:0000256" key="6">
    <source>
        <dbReference type="ARBA" id="ARBA00022964"/>
    </source>
</evidence>
<dbReference type="InterPro" id="IPR042057">
    <property type="entry name" value="Lipoxy_PLAT/LH2"/>
</dbReference>
<dbReference type="Gene3D" id="3.10.450.60">
    <property type="match status" value="1"/>
</dbReference>
<gene>
    <name evidence="13" type="ORF">CCACVL1_17859</name>
</gene>